<gene>
    <name evidence="5" type="ORF">MNB_SUP05-SYMBIONT-4-1418</name>
</gene>
<keyword evidence="3" id="KW-0732">Signal</keyword>
<dbReference type="PANTHER" id="PTHR30085:SF7">
    <property type="entry name" value="AMINO-ACID ABC TRANSPORTER-BINDING PROTEIN YHDW-RELATED"/>
    <property type="match status" value="1"/>
</dbReference>
<dbReference type="PANTHER" id="PTHR30085">
    <property type="entry name" value="AMINO ACID ABC TRANSPORTER PERMEASE"/>
    <property type="match status" value="1"/>
</dbReference>
<name>A0A1W1DV76_9ZZZZ</name>
<evidence type="ECO:0000313" key="5">
    <source>
        <dbReference type="EMBL" id="SFV85503.1"/>
    </source>
</evidence>
<proteinExistence type="inferred from homology"/>
<organism evidence="5">
    <name type="scientific">hydrothermal vent metagenome</name>
    <dbReference type="NCBI Taxonomy" id="652676"/>
    <lineage>
        <taxon>unclassified sequences</taxon>
        <taxon>metagenomes</taxon>
        <taxon>ecological metagenomes</taxon>
    </lineage>
</organism>
<dbReference type="SUPFAM" id="SSF53850">
    <property type="entry name" value="Periplasmic binding protein-like II"/>
    <property type="match status" value="1"/>
</dbReference>
<dbReference type="AlphaFoldDB" id="A0A1W1DV76"/>
<feature type="domain" description="Solute-binding protein family 3/N-terminal" evidence="4">
    <location>
        <begin position="37"/>
        <end position="266"/>
    </location>
</feature>
<dbReference type="GO" id="GO:0006865">
    <property type="term" value="P:amino acid transport"/>
    <property type="evidence" value="ECO:0007669"/>
    <property type="project" value="TreeGrafter"/>
</dbReference>
<accession>A0A1W1DV76</accession>
<comment type="similarity">
    <text evidence="1">Belongs to the bacterial solute-binding protein 3 family.</text>
</comment>
<evidence type="ECO:0000256" key="3">
    <source>
        <dbReference type="ARBA" id="ARBA00022729"/>
    </source>
</evidence>
<evidence type="ECO:0000256" key="2">
    <source>
        <dbReference type="ARBA" id="ARBA00022448"/>
    </source>
</evidence>
<evidence type="ECO:0000256" key="1">
    <source>
        <dbReference type="ARBA" id="ARBA00010333"/>
    </source>
</evidence>
<dbReference type="SMART" id="SM00062">
    <property type="entry name" value="PBPb"/>
    <property type="match status" value="1"/>
</dbReference>
<dbReference type="InterPro" id="IPR001638">
    <property type="entry name" value="Solute-binding_3/MltF_N"/>
</dbReference>
<reference evidence="5" key="1">
    <citation type="submission" date="2016-10" db="EMBL/GenBank/DDBJ databases">
        <authorList>
            <person name="de Groot N.N."/>
        </authorList>
    </citation>
    <scope>NUCLEOTIDE SEQUENCE</scope>
</reference>
<protein>
    <submittedName>
        <fullName evidence="5">Glutamate Aspartate periplasmic binding protein GltI (TC 3.A.1.3.4)</fullName>
    </submittedName>
</protein>
<dbReference type="InterPro" id="IPR051455">
    <property type="entry name" value="Bact_solute-bind_prot3"/>
</dbReference>
<evidence type="ECO:0000259" key="4">
    <source>
        <dbReference type="SMART" id="SM00062"/>
    </source>
</evidence>
<dbReference type="CDD" id="cd13692">
    <property type="entry name" value="PBP2_BztA"/>
    <property type="match status" value="1"/>
</dbReference>
<sequence>MQKLLKPLFKPTMLSLLTAIGLQTQADTLSDIQAKGSLNCGVSTGLAGFSAINKNRQWVGMDVDFCRAVAAATLGDSEKVKYIPLTAKERFIALQSGEIDILSRVTTWTLTRDASLGLNFAGVTYYDGQGFMVKKSLGVKDARELSGATFCVNKGTTTELNLADYAKAEGFKYSTSITDSIAQTKSNFETGRCDALTTDQSRLYALRTTLKDPSSAIVLPNVISKEPLGPVVRQGDDKWFNIVRWTLNAMLTAEELGVTSATVDKPSNNAEVNRLLGHTGLLGKHLGLDKKWSYNIIKQVGNYSEVFERHIGVNTPINITRGLNALWKDGGIMYSPPLR</sequence>
<keyword evidence="2" id="KW-0813">Transport</keyword>
<dbReference type="Pfam" id="PF00497">
    <property type="entry name" value="SBP_bac_3"/>
    <property type="match status" value="1"/>
</dbReference>
<dbReference type="Gene3D" id="3.40.190.10">
    <property type="entry name" value="Periplasmic binding protein-like II"/>
    <property type="match status" value="2"/>
</dbReference>
<dbReference type="EMBL" id="FPHY01000033">
    <property type="protein sequence ID" value="SFV85503.1"/>
    <property type="molecule type" value="Genomic_DNA"/>
</dbReference>